<accession>A0A5B1CB79</accession>
<keyword evidence="2" id="KW-1185">Reference proteome</keyword>
<evidence type="ECO:0000313" key="1">
    <source>
        <dbReference type="EMBL" id="KAA1257235.1"/>
    </source>
</evidence>
<comment type="caution">
    <text evidence="1">The sequence shown here is derived from an EMBL/GenBank/DDBJ whole genome shotgun (WGS) entry which is preliminary data.</text>
</comment>
<evidence type="ECO:0000313" key="2">
    <source>
        <dbReference type="Proteomes" id="UP000322699"/>
    </source>
</evidence>
<dbReference type="EMBL" id="VRLW01000003">
    <property type="protein sequence ID" value="KAA1257235.1"/>
    <property type="molecule type" value="Genomic_DNA"/>
</dbReference>
<protein>
    <submittedName>
        <fullName evidence="1">Uncharacterized protein</fullName>
    </submittedName>
</protein>
<proteinExistence type="predicted"/>
<gene>
    <name evidence="1" type="ORF">LF1_53840</name>
</gene>
<sequence length="68" mass="7988">MLTEWRQRSVLCLQVFSRHPQIATVIRPGVPGPRFTLQSNANCKFRLVFSSLTPVPRIYFFPDLERLR</sequence>
<reference evidence="1 2" key="1">
    <citation type="submission" date="2019-08" db="EMBL/GenBank/DDBJ databases">
        <title>Deep-cultivation of Planctomycetes and their phenomic and genomic characterization uncovers novel biology.</title>
        <authorList>
            <person name="Wiegand S."/>
            <person name="Jogler M."/>
            <person name="Boedeker C."/>
            <person name="Pinto D."/>
            <person name="Vollmers J."/>
            <person name="Rivas-Marin E."/>
            <person name="Kohn T."/>
            <person name="Peeters S.H."/>
            <person name="Heuer A."/>
            <person name="Rast P."/>
            <person name="Oberbeckmann S."/>
            <person name="Bunk B."/>
            <person name="Jeske O."/>
            <person name="Meyerdierks A."/>
            <person name="Storesund J.E."/>
            <person name="Kallscheuer N."/>
            <person name="Luecker S."/>
            <person name="Lage O.M."/>
            <person name="Pohl T."/>
            <person name="Merkel B.J."/>
            <person name="Hornburger P."/>
            <person name="Mueller R.-W."/>
            <person name="Bruemmer F."/>
            <person name="Labrenz M."/>
            <person name="Spormann A.M."/>
            <person name="Op Den Camp H."/>
            <person name="Overmann J."/>
            <person name="Amann R."/>
            <person name="Jetten M.S.M."/>
            <person name="Mascher T."/>
            <person name="Medema M.H."/>
            <person name="Devos D.P."/>
            <person name="Kaster A.-K."/>
            <person name="Ovreas L."/>
            <person name="Rohde M."/>
            <person name="Galperin M.Y."/>
            <person name="Jogler C."/>
        </authorList>
    </citation>
    <scope>NUCLEOTIDE SEQUENCE [LARGE SCALE GENOMIC DNA]</scope>
    <source>
        <strain evidence="1 2">LF1</strain>
    </source>
</reference>
<dbReference type="Proteomes" id="UP000322699">
    <property type="component" value="Unassembled WGS sequence"/>
</dbReference>
<dbReference type="AlphaFoldDB" id="A0A5B1CB79"/>
<organism evidence="1 2">
    <name type="scientific">Rubripirellula obstinata</name>
    <dbReference type="NCBI Taxonomy" id="406547"/>
    <lineage>
        <taxon>Bacteria</taxon>
        <taxon>Pseudomonadati</taxon>
        <taxon>Planctomycetota</taxon>
        <taxon>Planctomycetia</taxon>
        <taxon>Pirellulales</taxon>
        <taxon>Pirellulaceae</taxon>
        <taxon>Rubripirellula</taxon>
    </lineage>
</organism>
<name>A0A5B1CB79_9BACT</name>